<accession>A0A0K2VFW6</accession>
<sequence length="10" mass="1254">MELHFINHTL</sequence>
<name>A0A0K2VFW6_LEPSM</name>
<dbReference type="EMBL" id="HACA01031716">
    <property type="protein sequence ID" value="CDW49077.1"/>
    <property type="molecule type" value="Transcribed_RNA"/>
</dbReference>
<organism evidence="1">
    <name type="scientific">Lepeophtheirus salmonis</name>
    <name type="common">Salmon louse</name>
    <name type="synonym">Caligus salmonis</name>
    <dbReference type="NCBI Taxonomy" id="72036"/>
    <lineage>
        <taxon>Eukaryota</taxon>
        <taxon>Metazoa</taxon>
        <taxon>Ecdysozoa</taxon>
        <taxon>Arthropoda</taxon>
        <taxon>Crustacea</taxon>
        <taxon>Multicrustacea</taxon>
        <taxon>Hexanauplia</taxon>
        <taxon>Copepoda</taxon>
        <taxon>Siphonostomatoida</taxon>
        <taxon>Caligidae</taxon>
        <taxon>Lepeophtheirus</taxon>
    </lineage>
</organism>
<reference evidence="1" key="1">
    <citation type="submission" date="2014-05" db="EMBL/GenBank/DDBJ databases">
        <authorList>
            <person name="Chronopoulou M."/>
        </authorList>
    </citation>
    <scope>NUCLEOTIDE SEQUENCE</scope>
    <source>
        <tissue evidence="1">Whole organism</tissue>
    </source>
</reference>
<evidence type="ECO:0000313" key="1">
    <source>
        <dbReference type="EMBL" id="CDW49077.1"/>
    </source>
</evidence>
<protein>
    <submittedName>
        <fullName evidence="1">Uncharacterized protein</fullName>
    </submittedName>
</protein>
<proteinExistence type="predicted"/>